<evidence type="ECO:0000313" key="1">
    <source>
        <dbReference type="EMBL" id="KAJ5593051.1"/>
    </source>
</evidence>
<dbReference type="AlphaFoldDB" id="A0AAD6DTV5"/>
<comment type="caution">
    <text evidence="1">The sequence shown here is derived from an EMBL/GenBank/DDBJ whole genome shotgun (WGS) entry which is preliminary data.</text>
</comment>
<dbReference type="Proteomes" id="UP001213799">
    <property type="component" value="Unassembled WGS sequence"/>
</dbReference>
<dbReference type="RefSeq" id="XP_056749677.1">
    <property type="nucleotide sequence ID" value="XM_056901009.1"/>
</dbReference>
<protein>
    <submittedName>
        <fullName evidence="1">Uncharacterized protein</fullName>
    </submittedName>
</protein>
<keyword evidence="2" id="KW-1185">Reference proteome</keyword>
<accession>A0AAD6DTV5</accession>
<dbReference type="EMBL" id="JAQJAE010000005">
    <property type="protein sequence ID" value="KAJ5593051.1"/>
    <property type="molecule type" value="Genomic_DNA"/>
</dbReference>
<organism evidence="1 2">
    <name type="scientific">Penicillium hordei</name>
    <dbReference type="NCBI Taxonomy" id="40994"/>
    <lineage>
        <taxon>Eukaryota</taxon>
        <taxon>Fungi</taxon>
        <taxon>Dikarya</taxon>
        <taxon>Ascomycota</taxon>
        <taxon>Pezizomycotina</taxon>
        <taxon>Eurotiomycetes</taxon>
        <taxon>Eurotiomycetidae</taxon>
        <taxon>Eurotiales</taxon>
        <taxon>Aspergillaceae</taxon>
        <taxon>Penicillium</taxon>
    </lineage>
</organism>
<sequence length="89" mass="9974">MYEVEVQVQVEVEVEEKTMILNPMKKQSFAAHGFVAVERQVEFMLDSQALERLELLGAGAHWTDGQKLATPTASDGLPRGPVCWERVNC</sequence>
<evidence type="ECO:0000313" key="2">
    <source>
        <dbReference type="Proteomes" id="UP001213799"/>
    </source>
</evidence>
<gene>
    <name evidence="1" type="ORF">N7537_009955</name>
</gene>
<dbReference type="GeneID" id="81591251"/>
<name>A0AAD6DTV5_9EURO</name>
<reference evidence="1" key="1">
    <citation type="journal article" date="2023" name="IMA Fungus">
        <title>Comparative genomic study of the Penicillium genus elucidates a diverse pangenome and 15 lateral gene transfer events.</title>
        <authorList>
            <person name="Petersen C."/>
            <person name="Sorensen T."/>
            <person name="Nielsen M.R."/>
            <person name="Sondergaard T.E."/>
            <person name="Sorensen J.L."/>
            <person name="Fitzpatrick D.A."/>
            <person name="Frisvad J.C."/>
            <person name="Nielsen K.L."/>
        </authorList>
    </citation>
    <scope>NUCLEOTIDE SEQUENCE</scope>
    <source>
        <strain evidence="1">IBT 12815</strain>
    </source>
</reference>
<proteinExistence type="predicted"/>
<reference evidence="1" key="2">
    <citation type="submission" date="2023-01" db="EMBL/GenBank/DDBJ databases">
        <authorList>
            <person name="Petersen C."/>
        </authorList>
    </citation>
    <scope>NUCLEOTIDE SEQUENCE</scope>
    <source>
        <strain evidence="1">IBT 12815</strain>
    </source>
</reference>